<dbReference type="Pfam" id="PF04509">
    <property type="entry name" value="CheC"/>
    <property type="match status" value="2"/>
</dbReference>
<sequence>MTEDIFRDLDEMQKDALREIGNIGAGNAATAFSQFLNRKIDMTVPSVEIMPISDVPEITGNIEEIVAGILLEVMGEAPASILFMIDKDSVEKLVGLVTDQEVNFDELDDIEISAVKEIGNIISGSYLNALNKMTNYNMIQSVPECAIDMAGAILSSSMIPLSKSSDHALLIKTQFIDGEEKIEGYFFLIPETGSLKKILEAIGFDLG</sequence>
<dbReference type="Proteomes" id="UP000621436">
    <property type="component" value="Unassembled WGS sequence"/>
</dbReference>
<accession>A0A931AUE3</accession>
<dbReference type="Gene3D" id="3.40.1550.10">
    <property type="entry name" value="CheC-like"/>
    <property type="match status" value="1"/>
</dbReference>
<evidence type="ECO:0000313" key="4">
    <source>
        <dbReference type="EMBL" id="MBF8436685.1"/>
    </source>
</evidence>
<evidence type="ECO:0000256" key="2">
    <source>
        <dbReference type="ARBA" id="ARBA00022801"/>
    </source>
</evidence>
<dbReference type="CDD" id="cd17909">
    <property type="entry name" value="CheC_ClassI"/>
    <property type="match status" value="1"/>
</dbReference>
<keyword evidence="5" id="KW-1185">Reference proteome</keyword>
<dbReference type="EMBL" id="JADPIE010000003">
    <property type="protein sequence ID" value="MBF8436685.1"/>
    <property type="molecule type" value="Genomic_DNA"/>
</dbReference>
<evidence type="ECO:0000259" key="3">
    <source>
        <dbReference type="Pfam" id="PF04509"/>
    </source>
</evidence>
<evidence type="ECO:0000256" key="1">
    <source>
        <dbReference type="ARBA" id="ARBA00022500"/>
    </source>
</evidence>
<comment type="caution">
    <text evidence="4">The sequence shown here is derived from an EMBL/GenBank/DDBJ whole genome shotgun (WGS) entry which is preliminary data.</text>
</comment>
<evidence type="ECO:0000313" key="5">
    <source>
        <dbReference type="Proteomes" id="UP000621436"/>
    </source>
</evidence>
<feature type="domain" description="CheC-like protein" evidence="3">
    <location>
        <begin position="110"/>
        <end position="144"/>
    </location>
</feature>
<dbReference type="PANTHER" id="PTHR43693">
    <property type="entry name" value="PROTEIN PHOSPHATASE CHEZ"/>
    <property type="match status" value="1"/>
</dbReference>
<feature type="domain" description="CheC-like protein" evidence="3">
    <location>
        <begin position="12"/>
        <end position="49"/>
    </location>
</feature>
<name>A0A931AUE3_9FIRM</name>
<dbReference type="InterPro" id="IPR050992">
    <property type="entry name" value="CheZ_family_phosphatases"/>
</dbReference>
<dbReference type="PANTHER" id="PTHR43693:SF1">
    <property type="entry name" value="PROTEIN PHOSPHATASE CHEZ"/>
    <property type="match status" value="1"/>
</dbReference>
<organism evidence="4 5">
    <name type="scientific">Halonatronomonas betaini</name>
    <dbReference type="NCBI Taxonomy" id="2778430"/>
    <lineage>
        <taxon>Bacteria</taxon>
        <taxon>Bacillati</taxon>
        <taxon>Bacillota</taxon>
        <taxon>Clostridia</taxon>
        <taxon>Halanaerobiales</taxon>
        <taxon>Halarsenatibacteraceae</taxon>
        <taxon>Halonatronomonas</taxon>
    </lineage>
</organism>
<dbReference type="SUPFAM" id="SSF103039">
    <property type="entry name" value="CheC-like"/>
    <property type="match status" value="1"/>
</dbReference>
<reference evidence="4" key="1">
    <citation type="submission" date="2020-11" db="EMBL/GenBank/DDBJ databases">
        <title>Halonatronomonas betainensis gen. nov., sp. nov. a novel haloalkaliphilic representative of the family Halanaerobiacae capable of betaine degradation.</title>
        <authorList>
            <person name="Boltyanskaya Y."/>
            <person name="Kevbrin V."/>
            <person name="Detkova E."/>
            <person name="Grouzdev D.S."/>
            <person name="Koziaeva V."/>
            <person name="Zhilina T."/>
        </authorList>
    </citation>
    <scope>NUCLEOTIDE SEQUENCE</scope>
    <source>
        <strain evidence="4">Z-7014</strain>
    </source>
</reference>
<dbReference type="GO" id="GO:0006935">
    <property type="term" value="P:chemotaxis"/>
    <property type="evidence" value="ECO:0007669"/>
    <property type="project" value="UniProtKB-KW"/>
</dbReference>
<dbReference type="AlphaFoldDB" id="A0A931AUE3"/>
<proteinExistence type="predicted"/>
<gene>
    <name evidence="4" type="ORF">I0Q91_06335</name>
</gene>
<dbReference type="GO" id="GO:0016787">
    <property type="term" value="F:hydrolase activity"/>
    <property type="evidence" value="ECO:0007669"/>
    <property type="project" value="UniProtKB-KW"/>
</dbReference>
<dbReference type="InterPro" id="IPR007597">
    <property type="entry name" value="CheC"/>
</dbReference>
<keyword evidence="1" id="KW-0145">Chemotaxis</keyword>
<dbReference type="RefSeq" id="WP_270453595.1">
    <property type="nucleotide sequence ID" value="NZ_JADPIE010000003.1"/>
</dbReference>
<keyword evidence="2" id="KW-0378">Hydrolase</keyword>
<protein>
    <submittedName>
        <fullName evidence="4">Chemotaxis protein CheC</fullName>
    </submittedName>
</protein>
<dbReference type="InterPro" id="IPR028976">
    <property type="entry name" value="CheC-like_sf"/>
</dbReference>